<feature type="active site" evidence="4">
    <location>
        <position position="64"/>
    </location>
</feature>
<organism evidence="7 8">
    <name type="scientific">Gossypium aridum</name>
    <name type="common">American cotton</name>
    <name type="synonym">Erioxylum aridum</name>
    <dbReference type="NCBI Taxonomy" id="34290"/>
    <lineage>
        <taxon>Eukaryota</taxon>
        <taxon>Viridiplantae</taxon>
        <taxon>Streptophyta</taxon>
        <taxon>Embryophyta</taxon>
        <taxon>Tracheophyta</taxon>
        <taxon>Spermatophyta</taxon>
        <taxon>Magnoliopsida</taxon>
        <taxon>eudicotyledons</taxon>
        <taxon>Gunneridae</taxon>
        <taxon>Pentapetalae</taxon>
        <taxon>rosids</taxon>
        <taxon>malvids</taxon>
        <taxon>Malvales</taxon>
        <taxon>Malvaceae</taxon>
        <taxon>Malvoideae</taxon>
        <taxon>Gossypium</taxon>
    </lineage>
</organism>
<comment type="similarity">
    <text evidence="1">Belongs to the peptidase A1 family.</text>
</comment>
<comment type="caution">
    <text evidence="7">The sequence shown here is derived from an EMBL/GenBank/DDBJ whole genome shotgun (WGS) entry which is preliminary data.</text>
</comment>
<dbReference type="PANTHER" id="PTHR47965">
    <property type="entry name" value="ASPARTYL PROTEASE-RELATED"/>
    <property type="match status" value="1"/>
</dbReference>
<protein>
    <recommendedName>
        <fullName evidence="6">Peptidase A1 domain-containing protein</fullName>
    </recommendedName>
</protein>
<dbReference type="AlphaFoldDB" id="A0A7J8XJA7"/>
<dbReference type="GO" id="GO:0006508">
    <property type="term" value="P:proteolysis"/>
    <property type="evidence" value="ECO:0007669"/>
    <property type="project" value="InterPro"/>
</dbReference>
<evidence type="ECO:0000256" key="5">
    <source>
        <dbReference type="SAM" id="SignalP"/>
    </source>
</evidence>
<gene>
    <name evidence="7" type="ORF">Goari_014920</name>
</gene>
<dbReference type="Pfam" id="PF14541">
    <property type="entry name" value="TAXi_C"/>
    <property type="match status" value="1"/>
</dbReference>
<dbReference type="InterPro" id="IPR033868">
    <property type="entry name" value="Xylanase_inhibitor_I-like"/>
</dbReference>
<keyword evidence="2 5" id="KW-0732">Signal</keyword>
<dbReference type="InterPro" id="IPR033121">
    <property type="entry name" value="PEPTIDASE_A1"/>
</dbReference>
<accession>A0A7J8XJA7</accession>
<evidence type="ECO:0000256" key="2">
    <source>
        <dbReference type="ARBA" id="ARBA00022729"/>
    </source>
</evidence>
<dbReference type="EMBL" id="JABFAA010000007">
    <property type="protein sequence ID" value="MBA0687375.1"/>
    <property type="molecule type" value="Genomic_DNA"/>
</dbReference>
<feature type="signal peptide" evidence="5">
    <location>
        <begin position="1"/>
        <end position="24"/>
    </location>
</feature>
<name>A0A7J8XJA7_GOSAI</name>
<dbReference type="SUPFAM" id="SSF50630">
    <property type="entry name" value="Acid proteases"/>
    <property type="match status" value="1"/>
</dbReference>
<dbReference type="InterPro" id="IPR001461">
    <property type="entry name" value="Aspartic_peptidase_A1"/>
</dbReference>
<sequence length="401" mass="43921">MASSSLYFLLIFLSISSFTLLSQSQTSSKLNKLVLPIHQDNKTNLYVANIYKRTPLLQTPFVVDLNGRLLWVTCEQNYLSSTYHAPRCYSTQCARANTHYCHTCFSKARPGCHNNTCGLMSVNPVTGLTAMSELAQDVLSIYSTQGSNPGPLVKIPRFLFTCAPSLLLQPVLPGNVQGVAGLGLSPISLPTQLASHFGYAGFAPTFALCLAPNGVIFFGDSPYYMFPGLDISLPLGYTPLIISPLGEYYIKVKSIKINNKDVPLNTTLLSIDRRGIGELSGIPLVKPVEPFEVCFNSKSIDKRTRVGPKAPNIDLVLHDQHVMWRIYGSNSVVEATPGVSCLAFVDGGLNTRAAIVIGAYQMENNLIQFDMARSRLGFSSSLLFFRTSCNNLNFTAIPLRE</sequence>
<dbReference type="FunFam" id="2.40.70.10:FF:000045">
    <property type="entry name" value="Basic 7S globulin"/>
    <property type="match status" value="1"/>
</dbReference>
<evidence type="ECO:0000256" key="3">
    <source>
        <dbReference type="ARBA" id="ARBA00023157"/>
    </source>
</evidence>
<proteinExistence type="inferred from homology"/>
<dbReference type="PROSITE" id="PS51767">
    <property type="entry name" value="PEPTIDASE_A1"/>
    <property type="match status" value="1"/>
</dbReference>
<dbReference type="Pfam" id="PF14543">
    <property type="entry name" value="TAXi_N"/>
    <property type="match status" value="1"/>
</dbReference>
<keyword evidence="3" id="KW-1015">Disulfide bond</keyword>
<feature type="active site" evidence="4">
    <location>
        <position position="272"/>
    </location>
</feature>
<evidence type="ECO:0000313" key="7">
    <source>
        <dbReference type="EMBL" id="MBA0687375.1"/>
    </source>
</evidence>
<dbReference type="InterPro" id="IPR021109">
    <property type="entry name" value="Peptidase_aspartic_dom_sf"/>
</dbReference>
<dbReference type="InterPro" id="IPR032799">
    <property type="entry name" value="TAXi_C"/>
</dbReference>
<dbReference type="GO" id="GO:0004190">
    <property type="term" value="F:aspartic-type endopeptidase activity"/>
    <property type="evidence" value="ECO:0007669"/>
    <property type="project" value="InterPro"/>
</dbReference>
<dbReference type="CDD" id="cd05489">
    <property type="entry name" value="xylanase_inhibitor_I_like"/>
    <property type="match status" value="1"/>
</dbReference>
<feature type="domain" description="Peptidase A1" evidence="6">
    <location>
        <begin position="46"/>
        <end position="379"/>
    </location>
</feature>
<keyword evidence="8" id="KW-1185">Reference proteome</keyword>
<dbReference type="InterPro" id="IPR032861">
    <property type="entry name" value="TAXi_N"/>
</dbReference>
<dbReference type="Gene3D" id="2.40.70.10">
    <property type="entry name" value="Acid Proteases"/>
    <property type="match status" value="3"/>
</dbReference>
<dbReference type="Proteomes" id="UP000593577">
    <property type="component" value="Unassembled WGS sequence"/>
</dbReference>
<dbReference type="PANTHER" id="PTHR47965:SF28">
    <property type="entry name" value="BASIC 7S GLOBULIN"/>
    <property type="match status" value="1"/>
</dbReference>
<evidence type="ECO:0000259" key="6">
    <source>
        <dbReference type="PROSITE" id="PS51767"/>
    </source>
</evidence>
<evidence type="ECO:0000256" key="4">
    <source>
        <dbReference type="PIRSR" id="PIRSR601461-1"/>
    </source>
</evidence>
<evidence type="ECO:0000313" key="8">
    <source>
        <dbReference type="Proteomes" id="UP000593577"/>
    </source>
</evidence>
<feature type="chain" id="PRO_5029553973" description="Peptidase A1 domain-containing protein" evidence="5">
    <location>
        <begin position="25"/>
        <end position="401"/>
    </location>
</feature>
<reference evidence="7 8" key="1">
    <citation type="journal article" date="2019" name="Genome Biol. Evol.">
        <title>Insights into the evolution of the New World diploid cottons (Gossypium, subgenus Houzingenia) based on genome sequencing.</title>
        <authorList>
            <person name="Grover C.E."/>
            <person name="Arick M.A. 2nd"/>
            <person name="Thrash A."/>
            <person name="Conover J.L."/>
            <person name="Sanders W.S."/>
            <person name="Peterson D.G."/>
            <person name="Frelichowski J.E."/>
            <person name="Scheffler J.A."/>
            <person name="Scheffler B.E."/>
            <person name="Wendel J.F."/>
        </authorList>
    </citation>
    <scope>NUCLEOTIDE SEQUENCE [LARGE SCALE GENOMIC DNA]</scope>
    <source>
        <strain evidence="7">185</strain>
        <tissue evidence="7">Leaf</tissue>
    </source>
</reference>
<evidence type="ECO:0000256" key="1">
    <source>
        <dbReference type="ARBA" id="ARBA00007447"/>
    </source>
</evidence>